<comment type="caution">
    <text evidence="5">The sequence shown here is derived from an EMBL/GenBank/DDBJ whole genome shotgun (WGS) entry which is preliminary data.</text>
</comment>
<name>A0AAV8U091_9ROSI</name>
<comment type="similarity">
    <text evidence="1">Belongs to the PPR family. PCMP-H subfamily.</text>
</comment>
<proteinExistence type="inferred from homology"/>
<dbReference type="PANTHER" id="PTHR47926">
    <property type="entry name" value="PENTATRICOPEPTIDE REPEAT-CONTAINING PROTEIN"/>
    <property type="match status" value="1"/>
</dbReference>
<feature type="repeat" description="PPR" evidence="3">
    <location>
        <begin position="425"/>
        <end position="459"/>
    </location>
</feature>
<evidence type="ECO:0000313" key="5">
    <source>
        <dbReference type="EMBL" id="KAJ8771348.1"/>
    </source>
</evidence>
<dbReference type="Proteomes" id="UP001159364">
    <property type="component" value="Linkage Group LG02"/>
</dbReference>
<dbReference type="Pfam" id="PF01535">
    <property type="entry name" value="PPR"/>
    <property type="match status" value="7"/>
</dbReference>
<dbReference type="InterPro" id="IPR046960">
    <property type="entry name" value="PPR_At4g14850-like_plant"/>
</dbReference>
<dbReference type="InterPro" id="IPR032867">
    <property type="entry name" value="DYW_dom"/>
</dbReference>
<reference evidence="5 6" key="1">
    <citation type="submission" date="2021-09" db="EMBL/GenBank/DDBJ databases">
        <title>Genomic insights and catalytic innovation underlie evolution of tropane alkaloids biosynthesis.</title>
        <authorList>
            <person name="Wang Y.-J."/>
            <person name="Tian T."/>
            <person name="Huang J.-P."/>
            <person name="Huang S.-X."/>
        </authorList>
    </citation>
    <scope>NUCLEOTIDE SEQUENCE [LARGE SCALE GENOMIC DNA]</scope>
    <source>
        <strain evidence="5">KIB-2018</strain>
        <tissue evidence="5">Leaf</tissue>
    </source>
</reference>
<dbReference type="GO" id="GO:0003723">
    <property type="term" value="F:RNA binding"/>
    <property type="evidence" value="ECO:0007669"/>
    <property type="project" value="InterPro"/>
</dbReference>
<gene>
    <name evidence="5" type="ORF">K2173_026525</name>
</gene>
<dbReference type="GO" id="GO:0008270">
    <property type="term" value="F:zinc ion binding"/>
    <property type="evidence" value="ECO:0007669"/>
    <property type="project" value="InterPro"/>
</dbReference>
<dbReference type="Pfam" id="PF20431">
    <property type="entry name" value="E_motif"/>
    <property type="match status" value="1"/>
</dbReference>
<feature type="domain" description="DYW" evidence="4">
    <location>
        <begin position="640"/>
        <end position="732"/>
    </location>
</feature>
<organism evidence="5 6">
    <name type="scientific">Erythroxylum novogranatense</name>
    <dbReference type="NCBI Taxonomy" id="1862640"/>
    <lineage>
        <taxon>Eukaryota</taxon>
        <taxon>Viridiplantae</taxon>
        <taxon>Streptophyta</taxon>
        <taxon>Embryophyta</taxon>
        <taxon>Tracheophyta</taxon>
        <taxon>Spermatophyta</taxon>
        <taxon>Magnoliopsida</taxon>
        <taxon>eudicotyledons</taxon>
        <taxon>Gunneridae</taxon>
        <taxon>Pentapetalae</taxon>
        <taxon>rosids</taxon>
        <taxon>fabids</taxon>
        <taxon>Malpighiales</taxon>
        <taxon>Erythroxylaceae</taxon>
        <taxon>Erythroxylum</taxon>
    </lineage>
</organism>
<dbReference type="InterPro" id="IPR011990">
    <property type="entry name" value="TPR-like_helical_dom_sf"/>
</dbReference>
<dbReference type="EMBL" id="JAIWQS010000002">
    <property type="protein sequence ID" value="KAJ8771348.1"/>
    <property type="molecule type" value="Genomic_DNA"/>
</dbReference>
<keyword evidence="6" id="KW-1185">Reference proteome</keyword>
<dbReference type="PANTHER" id="PTHR47926:SF347">
    <property type="entry name" value="PENTATRICOPEPTIDE REPEAT-CONTAINING PROTEIN"/>
    <property type="match status" value="1"/>
</dbReference>
<dbReference type="PROSITE" id="PS51375">
    <property type="entry name" value="PPR"/>
    <property type="match status" value="3"/>
</dbReference>
<dbReference type="FunFam" id="1.25.40.10:FF:000305">
    <property type="entry name" value="Pentatricopeptide repeat-containing protein mitochondrial"/>
    <property type="match status" value="1"/>
</dbReference>
<dbReference type="InterPro" id="IPR046848">
    <property type="entry name" value="E_motif"/>
</dbReference>
<dbReference type="Pfam" id="PF14432">
    <property type="entry name" value="DYW_deaminase"/>
    <property type="match status" value="1"/>
</dbReference>
<dbReference type="Pfam" id="PF13041">
    <property type="entry name" value="PPR_2"/>
    <property type="match status" value="1"/>
</dbReference>
<evidence type="ECO:0000259" key="4">
    <source>
        <dbReference type="Pfam" id="PF14432"/>
    </source>
</evidence>
<dbReference type="Pfam" id="PF12854">
    <property type="entry name" value="PPR_1"/>
    <property type="match status" value="1"/>
</dbReference>
<evidence type="ECO:0000256" key="2">
    <source>
        <dbReference type="ARBA" id="ARBA00022737"/>
    </source>
</evidence>
<dbReference type="GO" id="GO:0009451">
    <property type="term" value="P:RNA modification"/>
    <property type="evidence" value="ECO:0007669"/>
    <property type="project" value="InterPro"/>
</dbReference>
<dbReference type="InterPro" id="IPR002885">
    <property type="entry name" value="PPR_rpt"/>
</dbReference>
<evidence type="ECO:0000313" key="6">
    <source>
        <dbReference type="Proteomes" id="UP001159364"/>
    </source>
</evidence>
<evidence type="ECO:0000256" key="3">
    <source>
        <dbReference type="PROSITE-ProRule" id="PRU00708"/>
    </source>
</evidence>
<dbReference type="AlphaFoldDB" id="A0AAV8U091"/>
<sequence length="732" mass="83274">MKSSHLRLTTTIANLLKTGKFKHFVFNQSYSHHSQEAGTFHSKVVKIGSLQNLYVCNRLLALYLKFRCLSSAYYLFDEIRQKDVRSWTILISGFCRHGYCTTVLELFRRMKEEGVFPNHFTLSSVFKCCSRLYEHRLGKGIHGWILRNGIALDVVLQNSILDFYLKCGAFYYSKRLFDTLEDKDTVSWNIMIGGYIDTGDVERSLELFRSLHFKDIASWNTVIDGLMRNGFEGFALGLLYEMVRNGPVCNAVTFSIALNLVSCVSALGLGKQIHAQALRQVIHKCGFIRNSLIDMYCKCGRVKEASLIFQKMPLNVSCKDPIADDVSRSSLLSGYVQNGEQEYAFQTFCSMVYEQVEMDKFSLTSIVSSCAAIGSLELGQQIHAYILKNGHQVDAYLGSSLIDMYAKCGSLADAQMVFNLSSVRNVVLWTSMIFGCGLHGQGREAVLLFERMVNEKIKPNEISLLGILTACSHAGLVEEGCKYFGLMQNSFGIKPGVEHYTCMVDLYGRAGRLKEITKFINENCISHLTVIWTSFLSSCRLHKSVELGKWVSERLFQLKPFDAGSYVLASNLFASGHDWREAAKIRSLMQQQRVKKIPGQSWIQLKNQVHIFVNGDRSHPQDSEIYLYLEKFIGRLKEIGYSSDVKQVMQDVEEEQREALLGFHSEKLAIVYGIISKTPGTPIRVMKNLRVCTDCHNFIKYTSQLLGREIIMRDLYRFHHFKNGHCSCGDYW</sequence>
<feature type="repeat" description="PPR" evidence="3">
    <location>
        <begin position="83"/>
        <end position="117"/>
    </location>
</feature>
<accession>A0AAV8U091</accession>
<dbReference type="Gene3D" id="1.25.40.10">
    <property type="entry name" value="Tetratricopeptide repeat domain"/>
    <property type="match status" value="4"/>
</dbReference>
<feature type="repeat" description="PPR" evidence="3">
    <location>
        <begin position="184"/>
        <end position="218"/>
    </location>
</feature>
<keyword evidence="2" id="KW-0677">Repeat</keyword>
<dbReference type="NCBIfam" id="TIGR00756">
    <property type="entry name" value="PPR"/>
    <property type="match status" value="5"/>
</dbReference>
<protein>
    <recommendedName>
        <fullName evidence="4">DYW domain-containing protein</fullName>
    </recommendedName>
</protein>
<evidence type="ECO:0000256" key="1">
    <source>
        <dbReference type="ARBA" id="ARBA00006643"/>
    </source>
</evidence>